<keyword evidence="2" id="KW-1185">Reference proteome</keyword>
<evidence type="ECO:0000313" key="1">
    <source>
        <dbReference type="EMBL" id="OON19978.1"/>
    </source>
</evidence>
<protein>
    <submittedName>
        <fullName evidence="1">Uncharacterized protein</fullName>
    </submittedName>
</protein>
<organism evidence="1 2">
    <name type="scientific">Opisthorchis viverrini</name>
    <name type="common">Southeast Asian liver fluke</name>
    <dbReference type="NCBI Taxonomy" id="6198"/>
    <lineage>
        <taxon>Eukaryota</taxon>
        <taxon>Metazoa</taxon>
        <taxon>Spiralia</taxon>
        <taxon>Lophotrochozoa</taxon>
        <taxon>Platyhelminthes</taxon>
        <taxon>Trematoda</taxon>
        <taxon>Digenea</taxon>
        <taxon>Opisthorchiida</taxon>
        <taxon>Opisthorchiata</taxon>
        <taxon>Opisthorchiidae</taxon>
        <taxon>Opisthorchis</taxon>
    </lineage>
</organism>
<dbReference type="AlphaFoldDB" id="A0A1S8WZV1"/>
<gene>
    <name evidence="1" type="ORF">X801_04146</name>
</gene>
<feature type="non-terminal residue" evidence="1">
    <location>
        <position position="1"/>
    </location>
</feature>
<dbReference type="Proteomes" id="UP000243686">
    <property type="component" value="Unassembled WGS sequence"/>
</dbReference>
<dbReference type="EMBL" id="KV892932">
    <property type="protein sequence ID" value="OON19978.1"/>
    <property type="molecule type" value="Genomic_DNA"/>
</dbReference>
<feature type="non-terminal residue" evidence="1">
    <location>
        <position position="85"/>
    </location>
</feature>
<reference evidence="1 2" key="1">
    <citation type="submission" date="2015-03" db="EMBL/GenBank/DDBJ databases">
        <title>Draft genome of the nematode, Opisthorchis viverrini.</title>
        <authorList>
            <person name="Mitreva M."/>
        </authorList>
    </citation>
    <scope>NUCLEOTIDE SEQUENCE [LARGE SCALE GENOMIC DNA]</scope>
    <source>
        <strain evidence="1">Khon Kaen</strain>
    </source>
</reference>
<sequence>TLNSARLDGALVPEESKPAYDYFERNRITASRFTPLNAIILVQDGVSIGNCKGRGHKLDDTVSDSPENTKLIMSIASDLGIGEKA</sequence>
<name>A0A1S8WZV1_OPIVI</name>
<accession>A0A1S8WZV1</accession>
<proteinExistence type="predicted"/>
<evidence type="ECO:0000313" key="2">
    <source>
        <dbReference type="Proteomes" id="UP000243686"/>
    </source>
</evidence>